<evidence type="ECO:0000256" key="2">
    <source>
        <dbReference type="ARBA" id="ARBA00022553"/>
    </source>
</evidence>
<dbReference type="InterPro" id="IPR003134">
    <property type="entry name" value="Hs1_Cortactin"/>
</dbReference>
<feature type="region of interest" description="Disordered" evidence="5">
    <location>
        <begin position="121"/>
        <end position="577"/>
    </location>
</feature>
<feature type="compositionally biased region" description="Acidic residues" evidence="5">
    <location>
        <begin position="530"/>
        <end position="542"/>
    </location>
</feature>
<dbReference type="AlphaFoldDB" id="A0A8S1HGT6"/>
<dbReference type="PRINTS" id="PR00499">
    <property type="entry name" value="P67PHOX"/>
</dbReference>
<feature type="compositionally biased region" description="Basic and acidic residues" evidence="5">
    <location>
        <begin position="67"/>
        <end position="77"/>
    </location>
</feature>
<comment type="caution">
    <text evidence="7">The sequence shown here is derived from an EMBL/GenBank/DDBJ whole genome shotgun (WGS) entry which is preliminary data.</text>
</comment>
<accession>A0A8S1HGT6</accession>
<dbReference type="PRINTS" id="PR00452">
    <property type="entry name" value="SH3DOMAIN"/>
</dbReference>
<dbReference type="Pfam" id="PF00018">
    <property type="entry name" value="SH3_1"/>
    <property type="match status" value="1"/>
</dbReference>
<feature type="region of interest" description="Disordered" evidence="5">
    <location>
        <begin position="1"/>
        <end position="28"/>
    </location>
</feature>
<organism evidence="7 8">
    <name type="scientific">Caenorhabditis auriculariae</name>
    <dbReference type="NCBI Taxonomy" id="2777116"/>
    <lineage>
        <taxon>Eukaryota</taxon>
        <taxon>Metazoa</taxon>
        <taxon>Ecdysozoa</taxon>
        <taxon>Nematoda</taxon>
        <taxon>Chromadorea</taxon>
        <taxon>Rhabditida</taxon>
        <taxon>Rhabditina</taxon>
        <taxon>Rhabditomorpha</taxon>
        <taxon>Rhabditoidea</taxon>
        <taxon>Rhabditidae</taxon>
        <taxon>Peloderinae</taxon>
        <taxon>Caenorhabditis</taxon>
    </lineage>
</organism>
<evidence type="ECO:0000256" key="4">
    <source>
        <dbReference type="PROSITE-ProRule" id="PRU00192"/>
    </source>
</evidence>
<dbReference type="SMART" id="SM00326">
    <property type="entry name" value="SH3"/>
    <property type="match status" value="1"/>
</dbReference>
<dbReference type="CDD" id="cd11959">
    <property type="entry name" value="SH3_Cortactin"/>
    <property type="match status" value="1"/>
</dbReference>
<feature type="compositionally biased region" description="Basic and acidic residues" evidence="5">
    <location>
        <begin position="204"/>
        <end position="229"/>
    </location>
</feature>
<dbReference type="OrthoDB" id="5971719at2759"/>
<dbReference type="InterPro" id="IPR036028">
    <property type="entry name" value="SH3-like_dom_sf"/>
</dbReference>
<dbReference type="GO" id="GO:0030833">
    <property type="term" value="P:regulation of actin filament polymerization"/>
    <property type="evidence" value="ECO:0007669"/>
    <property type="project" value="TreeGrafter"/>
</dbReference>
<dbReference type="GO" id="GO:0005884">
    <property type="term" value="C:actin filament"/>
    <property type="evidence" value="ECO:0007669"/>
    <property type="project" value="TreeGrafter"/>
</dbReference>
<keyword evidence="1 4" id="KW-0728">SH3 domain</keyword>
<evidence type="ECO:0000313" key="7">
    <source>
        <dbReference type="EMBL" id="CAD6192530.1"/>
    </source>
</evidence>
<feature type="compositionally biased region" description="Basic and acidic residues" evidence="5">
    <location>
        <begin position="318"/>
        <end position="340"/>
    </location>
</feature>
<dbReference type="Gene3D" id="2.30.30.40">
    <property type="entry name" value="SH3 Domains"/>
    <property type="match status" value="1"/>
</dbReference>
<dbReference type="EMBL" id="CAJGYM010000028">
    <property type="protein sequence ID" value="CAD6192530.1"/>
    <property type="molecule type" value="Genomic_DNA"/>
</dbReference>
<feature type="compositionally biased region" description="Basic and acidic residues" evidence="5">
    <location>
        <begin position="390"/>
        <end position="451"/>
    </location>
</feature>
<dbReference type="Proteomes" id="UP000835052">
    <property type="component" value="Unassembled WGS sequence"/>
</dbReference>
<feature type="domain" description="SH3" evidence="6">
    <location>
        <begin position="653"/>
        <end position="710"/>
    </location>
</feature>
<evidence type="ECO:0000256" key="1">
    <source>
        <dbReference type="ARBA" id="ARBA00022443"/>
    </source>
</evidence>
<dbReference type="FunFam" id="2.30.30.40:FF:000046">
    <property type="entry name" value="Drebrin-like protein isoform B"/>
    <property type="match status" value="1"/>
</dbReference>
<feature type="compositionally biased region" description="Basic and acidic residues" evidence="5">
    <location>
        <begin position="130"/>
        <end position="155"/>
    </location>
</feature>
<dbReference type="PANTHER" id="PTHR10829:SF23">
    <property type="entry name" value="CORTACTIN, ISOFORM A"/>
    <property type="match status" value="1"/>
</dbReference>
<feature type="compositionally biased region" description="Basic and acidic residues" evidence="5">
    <location>
        <begin position="243"/>
        <end position="270"/>
    </location>
</feature>
<dbReference type="PANTHER" id="PTHR10829">
    <property type="entry name" value="CORTACTIN AND DREBRIN"/>
    <property type="match status" value="1"/>
</dbReference>
<dbReference type="SUPFAM" id="SSF50044">
    <property type="entry name" value="SH3-domain"/>
    <property type="match status" value="1"/>
</dbReference>
<evidence type="ECO:0000259" key="6">
    <source>
        <dbReference type="PROSITE" id="PS50002"/>
    </source>
</evidence>
<proteinExistence type="predicted"/>
<keyword evidence="8" id="KW-1185">Reference proteome</keyword>
<keyword evidence="2" id="KW-0597">Phosphoprotein</keyword>
<feature type="compositionally biased region" description="Basic and acidic residues" evidence="5">
    <location>
        <begin position="281"/>
        <end position="307"/>
    </location>
</feature>
<dbReference type="Pfam" id="PF02218">
    <property type="entry name" value="HS1_rep"/>
    <property type="match status" value="7"/>
</dbReference>
<gene>
    <name evidence="7" type="ORF">CAUJ_LOCUS8449</name>
</gene>
<feature type="compositionally biased region" description="Basic and acidic residues" evidence="5">
    <location>
        <begin position="169"/>
        <end position="192"/>
    </location>
</feature>
<name>A0A8S1HGT6_9PELO</name>
<protein>
    <recommendedName>
        <fullName evidence="6">SH3 domain-containing protein</fullName>
    </recommendedName>
</protein>
<feature type="region of interest" description="Disordered" evidence="5">
    <location>
        <begin position="67"/>
        <end position="92"/>
    </location>
</feature>
<dbReference type="GO" id="GO:0016477">
    <property type="term" value="P:cell migration"/>
    <property type="evidence" value="ECO:0007669"/>
    <property type="project" value="TreeGrafter"/>
</dbReference>
<dbReference type="InterPro" id="IPR035716">
    <property type="entry name" value="Cortactin_SH3"/>
</dbReference>
<dbReference type="PROSITE" id="PS51090">
    <property type="entry name" value="CORTACTIN"/>
    <property type="match status" value="7"/>
</dbReference>
<evidence type="ECO:0000256" key="5">
    <source>
        <dbReference type="SAM" id="MobiDB-lite"/>
    </source>
</evidence>
<reference evidence="7" key="1">
    <citation type="submission" date="2020-10" db="EMBL/GenBank/DDBJ databases">
        <authorList>
            <person name="Kikuchi T."/>
        </authorList>
    </citation>
    <scope>NUCLEOTIDE SEQUENCE</scope>
    <source>
        <strain evidence="7">NKZ352</strain>
    </source>
</reference>
<dbReference type="GO" id="GO:0005886">
    <property type="term" value="C:plasma membrane"/>
    <property type="evidence" value="ECO:0007669"/>
    <property type="project" value="TreeGrafter"/>
</dbReference>
<evidence type="ECO:0000313" key="8">
    <source>
        <dbReference type="Proteomes" id="UP000835052"/>
    </source>
</evidence>
<sequence length="710" mass="79387">MSMWRASVGVKPPIPAKPQVDDDDWETDPDFVNDITEKESRWGAKTVEGSGHQAHVSLDELRKEALKSTQEQKEKLLAEMPRASEGYGGKFGVQKDRMDKAAETFDYQAKLEQHASQKDYATGFGGKYGVQKDRQDKSASGWDEKVELSKHESQKDYAVGFGGKYGVQNDRKDKSAAGWEERSELSKHESQKDYAVGFGGKYGVQKDRQDKSASGWDEKAELSKHESQKDYAVGFGGKYGVQQDRKDKSAVGWEEHEQLQAHESQTDYKKGFGGKFGVQTDRQDKSAAGWEEREQLQAHESQTDYKKGFGGAFGVQQDRQDRSAVGFEHHEQLSKHESQLHNKNVSPKDNQTRGEDIVKSSNVAKEPVVTEKGRASNLRARFEQLATSDGADKVAAEREKRKKEDEQLREKQRQDEEERQRKIEQVWKEHDAAHPVDEEQNRREELAREQAYKQAQSTQRRSGPAPGAVAIMPGVVRAPPPSSQSLYEEPPVEPEVHAAPVPVPAPVAVLPTGGNMSNVLKSGLRRQESSDDEVNNDDDWAEEQNNHKSSALSQPIEEPKKTAPSPSPAAPVAVADRYDFVPEEPSYELRNAKNSAHHIDQYDLVPDYEFLGSKTPNLSPPSTLYDFVPSEEIVQSQKAVQDPLSPPPHPLAAGGLSAVALYDYQKQDDDEISFEPDDVITNIEQIDAGWWRGTCNGQHGLFPANYVELR</sequence>
<dbReference type="InterPro" id="IPR001452">
    <property type="entry name" value="SH3_domain"/>
</dbReference>
<dbReference type="GO" id="GO:0051015">
    <property type="term" value="F:actin filament binding"/>
    <property type="evidence" value="ECO:0007669"/>
    <property type="project" value="TreeGrafter"/>
</dbReference>
<dbReference type="GO" id="GO:0030864">
    <property type="term" value="C:cortical actin cytoskeleton"/>
    <property type="evidence" value="ECO:0007669"/>
    <property type="project" value="TreeGrafter"/>
</dbReference>
<keyword evidence="3" id="KW-0677">Repeat</keyword>
<evidence type="ECO:0000256" key="3">
    <source>
        <dbReference type="ARBA" id="ARBA00022737"/>
    </source>
</evidence>
<dbReference type="GO" id="GO:0030427">
    <property type="term" value="C:site of polarized growth"/>
    <property type="evidence" value="ECO:0007669"/>
    <property type="project" value="TreeGrafter"/>
</dbReference>
<dbReference type="PROSITE" id="PS50002">
    <property type="entry name" value="SH3"/>
    <property type="match status" value="1"/>
</dbReference>